<organism evidence="3 4">
    <name type="scientific">Imperialibacter roseus</name>
    <dbReference type="NCBI Taxonomy" id="1324217"/>
    <lineage>
        <taxon>Bacteria</taxon>
        <taxon>Pseudomonadati</taxon>
        <taxon>Bacteroidota</taxon>
        <taxon>Cytophagia</taxon>
        <taxon>Cytophagales</taxon>
        <taxon>Flammeovirgaceae</taxon>
        <taxon>Imperialibacter</taxon>
    </lineage>
</organism>
<dbReference type="EC" id="2.4.-.-" evidence="3"/>
<keyword evidence="1 3" id="KW-0328">Glycosyltransferase</keyword>
<dbReference type="Gene3D" id="3.40.50.2000">
    <property type="entry name" value="Glycogen Phosphorylase B"/>
    <property type="match status" value="2"/>
</dbReference>
<dbReference type="PANTHER" id="PTHR10176:SF3">
    <property type="entry name" value="GLYCOGEN [STARCH] SYNTHASE"/>
    <property type="match status" value="1"/>
</dbReference>
<protein>
    <submittedName>
        <fullName evidence="3">Glycosyltransferase</fullName>
        <ecNumber evidence="3">2.4.-.-</ecNumber>
    </submittedName>
</protein>
<sequence length="620" mass="71656">MSTTKGQETKAVKALKKISKKEMKDTLLVEIAWEVLNQVGGIYTVIRSKVPATMPKWGDNYCLLGPYFKHQVSAEFDPIDDFSDPFGKAVVKMREKGFEVHYGHWLVTGRPKAVLFNLGSIWSKLGEIKYLLWEHHGITTPAEDHLIDQVVAFGECVKIFLDELSLGTAKKKKIIAHFHEWMAASCIPDIRRQKMPISTVFTTHATLLGRYLAMNSSDFYQHLPFMDWSKEATNFNVEAIANLERAAAHGAQVFTTVSDVTAQECKYLLGRTPDVILPNGINNQRFEALHEFQNLHREYKEKIHQFAMAHFFKSYTFDLDNTLYFFTSGRYEYKNKGFDLALEALARLNWRLKNEGSEMTVVMFFITKQPFHSINPDILHSRAVLEELRQTTDAIKKQVGERLFYSAASSSDHRLPMLNDFVDDYWRLRYRRLLQSWKTDQLPPVVTHNLVDDGGDDILNFLRTSSLLNHEDDRVKIVYHPDFVNSTNPLFGMEYGQFVRGCHMGVFPSYYEPWGYTPLECIASGVPAITSDLAGFGDYVLHNMKDHASNGIYVVNRQKRNFNQSADQLAYQMYKFINMNRRERITLRNKVESTSVYFDWTTLTKYYDQAYQLALDRLKA</sequence>
<dbReference type="EMBL" id="CP136051">
    <property type="protein sequence ID" value="WOK06863.1"/>
    <property type="molecule type" value="Genomic_DNA"/>
</dbReference>
<evidence type="ECO:0000313" key="4">
    <source>
        <dbReference type="Proteomes" id="UP001302349"/>
    </source>
</evidence>
<dbReference type="GO" id="GO:0016757">
    <property type="term" value="F:glycosyltransferase activity"/>
    <property type="evidence" value="ECO:0007669"/>
    <property type="project" value="UniProtKB-KW"/>
</dbReference>
<evidence type="ECO:0000256" key="1">
    <source>
        <dbReference type="ARBA" id="ARBA00022676"/>
    </source>
</evidence>
<dbReference type="InterPro" id="IPR008631">
    <property type="entry name" value="Glycogen_synth"/>
</dbReference>
<dbReference type="SUPFAM" id="SSF53756">
    <property type="entry name" value="UDP-Glycosyltransferase/glycogen phosphorylase"/>
    <property type="match status" value="1"/>
</dbReference>
<evidence type="ECO:0000256" key="2">
    <source>
        <dbReference type="ARBA" id="ARBA00022679"/>
    </source>
</evidence>
<proteinExistence type="predicted"/>
<dbReference type="Pfam" id="PF05693">
    <property type="entry name" value="Glycogen_syn"/>
    <property type="match status" value="1"/>
</dbReference>
<dbReference type="RefSeq" id="WP_317489557.1">
    <property type="nucleotide sequence ID" value="NZ_CP136051.1"/>
</dbReference>
<dbReference type="Gene3D" id="6.10.260.10">
    <property type="match status" value="1"/>
</dbReference>
<dbReference type="Proteomes" id="UP001302349">
    <property type="component" value="Chromosome"/>
</dbReference>
<gene>
    <name evidence="3" type="ORF">RT717_27730</name>
</gene>
<dbReference type="PANTHER" id="PTHR10176">
    <property type="entry name" value="GLYCOGEN SYNTHASE"/>
    <property type="match status" value="1"/>
</dbReference>
<reference evidence="3 4" key="1">
    <citation type="journal article" date="2023" name="Microbiol. Resour. Announc.">
        <title>Complete Genome Sequence of Imperialibacter roseus strain P4T.</title>
        <authorList>
            <person name="Tizabi D.R."/>
            <person name="Bachvaroff T."/>
            <person name="Hill R.T."/>
        </authorList>
    </citation>
    <scope>NUCLEOTIDE SEQUENCE [LARGE SCALE GENOMIC DNA]</scope>
    <source>
        <strain evidence="3 4">P4T</strain>
    </source>
</reference>
<keyword evidence="4" id="KW-1185">Reference proteome</keyword>
<name>A0ABZ0IQZ8_9BACT</name>
<accession>A0ABZ0IQZ8</accession>
<keyword evidence="2 3" id="KW-0808">Transferase</keyword>
<evidence type="ECO:0000313" key="3">
    <source>
        <dbReference type="EMBL" id="WOK06863.1"/>
    </source>
</evidence>